<evidence type="ECO:0000256" key="1">
    <source>
        <dbReference type="ARBA" id="ARBA00003630"/>
    </source>
</evidence>
<evidence type="ECO:0000256" key="3">
    <source>
        <dbReference type="ARBA" id="ARBA00022448"/>
    </source>
</evidence>
<feature type="chain" id="PRO_5015166251" evidence="6">
    <location>
        <begin position="24"/>
        <end position="379"/>
    </location>
</feature>
<accession>A0A2P9HCJ6</accession>
<feature type="signal peptide" evidence="6">
    <location>
        <begin position="1"/>
        <end position="23"/>
    </location>
</feature>
<dbReference type="PRINTS" id="PR00337">
    <property type="entry name" value="LEUILEVALBP"/>
</dbReference>
<proteinExistence type="inferred from homology"/>
<keyword evidence="4 6" id="KW-0732">Signal</keyword>
<dbReference type="RefSeq" id="WP_109365996.1">
    <property type="nucleotide sequence ID" value="NZ_OOFM01000001.1"/>
</dbReference>
<evidence type="ECO:0000256" key="2">
    <source>
        <dbReference type="ARBA" id="ARBA00010062"/>
    </source>
</evidence>
<protein>
    <submittedName>
        <fullName evidence="8">Branched-chain amino acid ABC transporter, amino acid-binding protein (TC 3.A.1.4.1)</fullName>
    </submittedName>
</protein>
<reference evidence="9" key="1">
    <citation type="submission" date="2017-12" db="EMBL/GenBank/DDBJ databases">
        <authorList>
            <person name="Diaz M."/>
        </authorList>
    </citation>
    <scope>NUCLEOTIDE SEQUENCE [LARGE SCALE GENOMIC DNA]</scope>
    <source>
        <strain evidence="9">FI11154</strain>
    </source>
</reference>
<name>A0A2P9HCJ6_9HYPH</name>
<dbReference type="InterPro" id="IPR028082">
    <property type="entry name" value="Peripla_BP_I"/>
</dbReference>
<dbReference type="EMBL" id="OOFM01000001">
    <property type="protein sequence ID" value="SPL61807.1"/>
    <property type="molecule type" value="Genomic_DNA"/>
</dbReference>
<evidence type="ECO:0000256" key="4">
    <source>
        <dbReference type="ARBA" id="ARBA00022729"/>
    </source>
</evidence>
<dbReference type="InterPro" id="IPR000709">
    <property type="entry name" value="Leu_Ile_Val-bd"/>
</dbReference>
<dbReference type="SUPFAM" id="SSF53822">
    <property type="entry name" value="Periplasmic binding protein-like I"/>
    <property type="match status" value="1"/>
</dbReference>
<dbReference type="AlphaFoldDB" id="A0A2P9HCJ6"/>
<dbReference type="Pfam" id="PF13458">
    <property type="entry name" value="Peripla_BP_6"/>
    <property type="match status" value="1"/>
</dbReference>
<feature type="domain" description="Leucine-binding protein" evidence="7">
    <location>
        <begin position="27"/>
        <end position="368"/>
    </location>
</feature>
<keyword evidence="5" id="KW-0029">Amino-acid transport</keyword>
<dbReference type="InterPro" id="IPR051010">
    <property type="entry name" value="BCAA_transport"/>
</dbReference>
<evidence type="ECO:0000256" key="6">
    <source>
        <dbReference type="SAM" id="SignalP"/>
    </source>
</evidence>
<evidence type="ECO:0000259" key="7">
    <source>
        <dbReference type="Pfam" id="PF13458"/>
    </source>
</evidence>
<sequence>MHYRKKLLALSTAIFATVGAAQAEDVVKLGMVVELSGPGAPAGTNWRDGIKIAIDEVNADGGILGKKVELGEYDTQTDPQVSRALVQKAIDDGAYAILGTIYSGSTMVNMLVAQQNSIPQFVGSESPSIVEKGNPFVFRTSTGAQKGVPALTSYFTDTLKAKKVGVAWLNNEFGKGGHDVFVEEMKKAGIEIIADVASEQAQTDYAADVAKLKQANPEAIFVYMNQEESARFLIEAKKQGLKMPLVGEVTLTEAKVVELAGGAADGAIAHVGITAAATEVPGIGEFSKKFEEAYKRKPTHDALKGYVGVWTTKYVTDMVGKLDGEAFAEKMHCLCLKAADYPKVLLDTCWDDRGEMSRPSFMVQVKDGVPTVIGTVPAN</sequence>
<evidence type="ECO:0000313" key="8">
    <source>
        <dbReference type="EMBL" id="SPL61807.1"/>
    </source>
</evidence>
<dbReference type="InterPro" id="IPR028081">
    <property type="entry name" value="Leu-bd"/>
</dbReference>
<evidence type="ECO:0000313" key="9">
    <source>
        <dbReference type="Proteomes" id="UP000246073"/>
    </source>
</evidence>
<dbReference type="PANTHER" id="PTHR30483:SF6">
    <property type="entry name" value="PERIPLASMIC BINDING PROTEIN OF ABC TRANSPORTER FOR NATURAL AMINO ACIDS"/>
    <property type="match status" value="1"/>
</dbReference>
<evidence type="ECO:0000256" key="5">
    <source>
        <dbReference type="ARBA" id="ARBA00022970"/>
    </source>
</evidence>
<keyword evidence="3" id="KW-0813">Transport</keyword>
<comment type="similarity">
    <text evidence="2">Belongs to the leucine-binding protein family.</text>
</comment>
<organism evidence="8 9">
    <name type="scientific">Ochrobactrum soli</name>
    <dbReference type="NCBI Taxonomy" id="2448455"/>
    <lineage>
        <taxon>Bacteria</taxon>
        <taxon>Pseudomonadati</taxon>
        <taxon>Pseudomonadota</taxon>
        <taxon>Alphaproteobacteria</taxon>
        <taxon>Hyphomicrobiales</taxon>
        <taxon>Brucellaceae</taxon>
        <taxon>Brucella/Ochrobactrum group</taxon>
        <taxon>Ochrobactrum</taxon>
    </lineage>
</organism>
<dbReference type="Gene3D" id="3.40.50.2300">
    <property type="match status" value="2"/>
</dbReference>
<dbReference type="GO" id="GO:0006865">
    <property type="term" value="P:amino acid transport"/>
    <property type="evidence" value="ECO:0007669"/>
    <property type="project" value="UniProtKB-KW"/>
</dbReference>
<dbReference type="PANTHER" id="PTHR30483">
    <property type="entry name" value="LEUCINE-SPECIFIC-BINDING PROTEIN"/>
    <property type="match status" value="1"/>
</dbReference>
<gene>
    <name evidence="8" type="ORF">OHAE_4599</name>
</gene>
<dbReference type="Proteomes" id="UP000246073">
    <property type="component" value="Unassembled WGS sequence"/>
</dbReference>
<comment type="function">
    <text evidence="1">Component of an amino-acid transport system.</text>
</comment>